<dbReference type="Gene3D" id="3.40.50.10130">
    <property type="match status" value="1"/>
</dbReference>
<dbReference type="GO" id="GO:0003677">
    <property type="term" value="F:DNA binding"/>
    <property type="evidence" value="ECO:0007669"/>
    <property type="project" value="UniProtKB-UniRule"/>
</dbReference>
<keyword evidence="5 14" id="KW-0479">Metal-binding</keyword>
<proteinExistence type="inferred from homology"/>
<feature type="region of interest" description="Disordered" evidence="15">
    <location>
        <begin position="268"/>
        <end position="295"/>
    </location>
</feature>
<name>A0A2N5RUS1_9BASI</name>
<dbReference type="Pfam" id="PF02732">
    <property type="entry name" value="ERCC4"/>
    <property type="match status" value="1"/>
</dbReference>
<dbReference type="InterPro" id="IPR047417">
    <property type="entry name" value="WHD_MUS81"/>
</dbReference>
<dbReference type="Gene3D" id="1.10.150.110">
    <property type="entry name" value="DNA polymerase beta, N-terminal domain-like"/>
    <property type="match status" value="1"/>
</dbReference>
<dbReference type="InterPro" id="IPR047416">
    <property type="entry name" value="XPF_nuclease_Mus81"/>
</dbReference>
<dbReference type="SMART" id="SM00891">
    <property type="entry name" value="ERCC4"/>
    <property type="match status" value="1"/>
</dbReference>
<keyword evidence="4 14" id="KW-0540">Nuclease</keyword>
<dbReference type="FunFam" id="3.40.50.10130:FF:000003">
    <property type="entry name" value="Crossover junction endonuclease MUS81"/>
    <property type="match status" value="1"/>
</dbReference>
<dbReference type="PANTHER" id="PTHR13451:SF0">
    <property type="entry name" value="CROSSOVER JUNCTION ENDONUCLEASE MUS81"/>
    <property type="match status" value="1"/>
</dbReference>
<evidence type="ECO:0000256" key="4">
    <source>
        <dbReference type="ARBA" id="ARBA00022722"/>
    </source>
</evidence>
<sequence length="877" mass="99144">MPPCKEYPNAEWAGWIQDVANQATHNNAKVSQTYSKAAKAIRNYPIKLNHPKDALSLPGVGPKIVKILSDHLETWCQTNQVMFPPQVPVGINVSVSGESSDDASGLTSADADLSHEEDRHSSSKGQSTIQKFASRNDLQTNASKTRSKKPYHPKPRDAAWGILAAMYTVCEVTDLKKFSSREMITDRAARYSDRLYIDIREDTNNRYGYHWQSGIKALIKHGLVITHATLRPARYALTRTGFDIATVIAAHEEIPILDVNLEDTLYHEEDPPRAQSRYPDPRKEDPSSSISRDLIPHESNAPVEVKYSAVHLDDKSLRDNLESSENVNCLDTAPEAPLPFRFYYVNNVNRRVLQSSEAATRLNSKSKQSYCKIEYHCTQQLHQFRRNHVLVDEKESCLTLSRQETMIGWLKSDKSMPTCPGFLPAGAPRKHSLTKTDRATTISFLLMSEDSASKPTTSIYRPPEILHAAAEYAITTGSSTRPDPCPAERHPHAPTPKISSTPSERVQLHSCEAQPKQAQLKSKPKPSGSRPRASFATADHVPRDVPKPRASIGTVESIAHQVKAEVWKAGTYSVMLLIDNREVQSQNNRDGIFHACLSRARQTMGHQAKVQQRPLAVGDVIWVAVHDKTGKEVVLDSVVERKRLDDLCKSIVDARFHEQKARLKNSGLKDRIYLVESYYSHNNRDLYEQQIQTSQVEIMLLDDCQLQSTADWQESVEYLVMRTNVLSQIHQTIDLSVIPDKHIDRNSYLPFINELRRIHPDEYWVTSYNVYESLNGKSANLTVQELWGRMIHQVSGMSVEKVGEFVTRWPTPRSFTEEFYQQYRVQSAVSSGHGVASQDSLSKWIEEQFCRDTGHQRKKLGPALSKKISDLFSLNSY</sequence>
<dbReference type="Gene3D" id="1.10.150.670">
    <property type="entry name" value="Crossover junction endonuclease EME1, DNA-binding domain"/>
    <property type="match status" value="1"/>
</dbReference>
<dbReference type="GO" id="GO:0048257">
    <property type="term" value="F:3'-flap endonuclease activity"/>
    <property type="evidence" value="ECO:0007669"/>
    <property type="project" value="TreeGrafter"/>
</dbReference>
<evidence type="ECO:0000256" key="11">
    <source>
        <dbReference type="ARBA" id="ARBA00023204"/>
    </source>
</evidence>
<dbReference type="GO" id="GO:0031573">
    <property type="term" value="P:mitotic intra-S DNA damage checkpoint signaling"/>
    <property type="evidence" value="ECO:0007669"/>
    <property type="project" value="TreeGrafter"/>
</dbReference>
<dbReference type="InterPro" id="IPR036388">
    <property type="entry name" value="WH-like_DNA-bd_sf"/>
</dbReference>
<evidence type="ECO:0000256" key="3">
    <source>
        <dbReference type="ARBA" id="ARBA00010015"/>
    </source>
</evidence>
<feature type="region of interest" description="Disordered" evidence="15">
    <location>
        <begin position="93"/>
        <end position="154"/>
    </location>
</feature>
<dbReference type="CDD" id="cd21036">
    <property type="entry name" value="WH_MUS81"/>
    <property type="match status" value="1"/>
</dbReference>
<evidence type="ECO:0000256" key="13">
    <source>
        <dbReference type="ARBA" id="ARBA00023254"/>
    </source>
</evidence>
<dbReference type="InterPro" id="IPR010996">
    <property type="entry name" value="HHH_MUS81"/>
</dbReference>
<keyword evidence="13" id="KW-0469">Meiosis</keyword>
<feature type="domain" description="ERCC4" evidence="16">
    <location>
        <begin position="575"/>
        <end position="679"/>
    </location>
</feature>
<dbReference type="PANTHER" id="PTHR13451">
    <property type="entry name" value="CLASS II CROSSOVER JUNCTION ENDONUCLEASE MUS81"/>
    <property type="match status" value="1"/>
</dbReference>
<dbReference type="CDD" id="cd20074">
    <property type="entry name" value="XPF_nuclease_Mus81"/>
    <property type="match status" value="1"/>
</dbReference>
<keyword evidence="9 14" id="KW-0460">Magnesium</keyword>
<evidence type="ECO:0000256" key="15">
    <source>
        <dbReference type="SAM" id="MobiDB-lite"/>
    </source>
</evidence>
<dbReference type="FunFam" id="1.10.150.110:FF:000001">
    <property type="entry name" value="Putative Crossover junction endonuclease MUS81"/>
    <property type="match status" value="1"/>
</dbReference>
<dbReference type="EC" id="3.1.22.-" evidence="14"/>
<feature type="compositionally biased region" description="Basic and acidic residues" evidence="15">
    <location>
        <begin position="112"/>
        <end position="121"/>
    </location>
</feature>
<dbReference type="SUPFAM" id="SSF47802">
    <property type="entry name" value="DNA polymerase beta, N-terminal domain-like"/>
    <property type="match status" value="1"/>
</dbReference>
<keyword evidence="10 14" id="KW-0233">DNA recombination</keyword>
<evidence type="ECO:0000256" key="14">
    <source>
        <dbReference type="RuleBase" id="RU369042"/>
    </source>
</evidence>
<comment type="function">
    <text evidence="14">Interacts with EME1 to form a DNA structure-specific endonuclease with substrate preference for branched DNA structures with a 5'-end at the branch nick. Typical substrates include 3'-flap structures, D-loops, replication forks and nicked Holliday junctions. May be required in mitosis for the processing of stalled or collapsed replication fork intermediates. May be required in meiosis for the repair of meiosis-specific double strand breaks subsequent to single-end invasion (SEI).</text>
</comment>
<evidence type="ECO:0000256" key="6">
    <source>
        <dbReference type="ARBA" id="ARBA00022759"/>
    </source>
</evidence>
<dbReference type="Gene3D" id="1.10.10.10">
    <property type="entry name" value="Winged helix-like DNA-binding domain superfamily/Winged helix DNA-binding domain"/>
    <property type="match status" value="1"/>
</dbReference>
<dbReference type="InterPro" id="IPR011335">
    <property type="entry name" value="Restrct_endonuc-II-like"/>
</dbReference>
<evidence type="ECO:0000313" key="18">
    <source>
        <dbReference type="Proteomes" id="UP000235388"/>
    </source>
</evidence>
<evidence type="ECO:0000256" key="1">
    <source>
        <dbReference type="ARBA" id="ARBA00001946"/>
    </source>
</evidence>
<dbReference type="Pfam" id="PF14716">
    <property type="entry name" value="HHH_8"/>
    <property type="match status" value="1"/>
</dbReference>
<evidence type="ECO:0000256" key="2">
    <source>
        <dbReference type="ARBA" id="ARBA00004123"/>
    </source>
</evidence>
<dbReference type="GO" id="GO:0000727">
    <property type="term" value="P:double-strand break repair via break-induced replication"/>
    <property type="evidence" value="ECO:0007669"/>
    <property type="project" value="UniProtKB-UniRule"/>
</dbReference>
<dbReference type="AlphaFoldDB" id="A0A2N5RUS1"/>
<comment type="subcellular location">
    <subcellularLocation>
        <location evidence="2 14">Nucleus</location>
    </subcellularLocation>
</comment>
<dbReference type="GO" id="GO:0046872">
    <property type="term" value="F:metal ion binding"/>
    <property type="evidence" value="ECO:0007669"/>
    <property type="project" value="UniProtKB-UniRule"/>
</dbReference>
<dbReference type="GO" id="GO:0008821">
    <property type="term" value="F:crossover junction DNA endonuclease activity"/>
    <property type="evidence" value="ECO:0007669"/>
    <property type="project" value="UniProtKB-UniRule"/>
</dbReference>
<keyword evidence="12 14" id="KW-0539">Nucleus</keyword>
<dbReference type="GO" id="GO:0005634">
    <property type="term" value="C:nucleus"/>
    <property type="evidence" value="ECO:0007669"/>
    <property type="project" value="UniProtKB-SubCell"/>
</dbReference>
<dbReference type="OrthoDB" id="5963188at2759"/>
<comment type="cofactor">
    <cofactor evidence="1 14">
        <name>Mg(2+)</name>
        <dbReference type="ChEBI" id="CHEBI:18420"/>
    </cofactor>
</comment>
<dbReference type="STRING" id="200324.A0A2N5RUS1"/>
<accession>A0A2N5RUS1</accession>
<feature type="region of interest" description="Disordered" evidence="15">
    <location>
        <begin position="476"/>
        <end position="548"/>
    </location>
</feature>
<keyword evidence="11 14" id="KW-0234">DNA repair</keyword>
<dbReference type="GO" id="GO:0000712">
    <property type="term" value="P:resolution of meiotic recombination intermediates"/>
    <property type="evidence" value="ECO:0007669"/>
    <property type="project" value="TreeGrafter"/>
</dbReference>
<feature type="compositionally biased region" description="Polar residues" evidence="15">
    <location>
        <begin position="123"/>
        <end position="144"/>
    </location>
</feature>
<evidence type="ECO:0000256" key="10">
    <source>
        <dbReference type="ARBA" id="ARBA00023172"/>
    </source>
</evidence>
<evidence type="ECO:0000256" key="9">
    <source>
        <dbReference type="ARBA" id="ARBA00022842"/>
    </source>
</evidence>
<keyword evidence="6 14" id="KW-0255">Endonuclease</keyword>
<evidence type="ECO:0000259" key="16">
    <source>
        <dbReference type="SMART" id="SM00891"/>
    </source>
</evidence>
<dbReference type="SUPFAM" id="SSF52980">
    <property type="entry name" value="Restriction endonuclease-like"/>
    <property type="match status" value="1"/>
</dbReference>
<evidence type="ECO:0000256" key="5">
    <source>
        <dbReference type="ARBA" id="ARBA00022723"/>
    </source>
</evidence>
<comment type="caution">
    <text evidence="17">The sequence shown here is derived from an EMBL/GenBank/DDBJ whole genome shotgun (WGS) entry which is preliminary data.</text>
</comment>
<keyword evidence="18" id="KW-1185">Reference proteome</keyword>
<dbReference type="Proteomes" id="UP000235388">
    <property type="component" value="Unassembled WGS sequence"/>
</dbReference>
<dbReference type="EMBL" id="PGCJ01001571">
    <property type="protein sequence ID" value="PLW04744.1"/>
    <property type="molecule type" value="Genomic_DNA"/>
</dbReference>
<comment type="subunit">
    <text evidence="14">Interacts with EME1.</text>
</comment>
<dbReference type="GO" id="GO:0031297">
    <property type="term" value="P:replication fork processing"/>
    <property type="evidence" value="ECO:0007669"/>
    <property type="project" value="UniProtKB-ARBA"/>
</dbReference>
<dbReference type="InterPro" id="IPR006166">
    <property type="entry name" value="ERCC4_domain"/>
</dbReference>
<evidence type="ECO:0000256" key="8">
    <source>
        <dbReference type="ARBA" id="ARBA00022801"/>
    </source>
</evidence>
<comment type="similarity">
    <text evidence="3 14">Belongs to the XPF family.</text>
</comment>
<keyword evidence="8 14" id="KW-0378">Hydrolase</keyword>
<dbReference type="FunFam" id="1.10.10.10:FF:000371">
    <property type="entry name" value="Crossover junction endonuclease MUS81"/>
    <property type="match status" value="1"/>
</dbReference>
<keyword evidence="7 14" id="KW-0227">DNA damage</keyword>
<organism evidence="17 18">
    <name type="scientific">Puccinia coronata f. sp. avenae</name>
    <dbReference type="NCBI Taxonomy" id="200324"/>
    <lineage>
        <taxon>Eukaryota</taxon>
        <taxon>Fungi</taxon>
        <taxon>Dikarya</taxon>
        <taxon>Basidiomycota</taxon>
        <taxon>Pucciniomycotina</taxon>
        <taxon>Pucciniomycetes</taxon>
        <taxon>Pucciniales</taxon>
        <taxon>Pucciniaceae</taxon>
        <taxon>Puccinia</taxon>
    </lineage>
</organism>
<protein>
    <recommendedName>
        <fullName evidence="14">Crossover junction endonuclease MUS81</fullName>
        <ecNumber evidence="14">3.1.22.-</ecNumber>
    </recommendedName>
</protein>
<dbReference type="GO" id="GO:0006308">
    <property type="term" value="P:DNA catabolic process"/>
    <property type="evidence" value="ECO:0007669"/>
    <property type="project" value="UniProtKB-UniRule"/>
</dbReference>
<dbReference type="InterPro" id="IPR042530">
    <property type="entry name" value="EME1/EME2_C"/>
</dbReference>
<dbReference type="InterPro" id="IPR033309">
    <property type="entry name" value="Mus81"/>
</dbReference>
<evidence type="ECO:0000256" key="7">
    <source>
        <dbReference type="ARBA" id="ARBA00022763"/>
    </source>
</evidence>
<dbReference type="GO" id="GO:0048476">
    <property type="term" value="C:Holliday junction resolvase complex"/>
    <property type="evidence" value="ECO:0007669"/>
    <property type="project" value="UniProtKB-UniRule"/>
</dbReference>
<evidence type="ECO:0000256" key="12">
    <source>
        <dbReference type="ARBA" id="ARBA00023242"/>
    </source>
</evidence>
<reference evidence="17 18" key="1">
    <citation type="submission" date="2017-11" db="EMBL/GenBank/DDBJ databases">
        <title>De novo assembly and phasing of dikaryotic genomes from two isolates of Puccinia coronata f. sp. avenae, the causal agent of oat crown rust.</title>
        <authorList>
            <person name="Miller M.E."/>
            <person name="Zhang Y."/>
            <person name="Omidvar V."/>
            <person name="Sperschneider J."/>
            <person name="Schwessinger B."/>
            <person name="Raley C."/>
            <person name="Palmer J.M."/>
            <person name="Garnica D."/>
            <person name="Upadhyaya N."/>
            <person name="Rathjen J."/>
            <person name="Taylor J.M."/>
            <person name="Park R.F."/>
            <person name="Dodds P.N."/>
            <person name="Hirsch C.D."/>
            <person name="Kianian S.F."/>
            <person name="Figueroa M."/>
        </authorList>
    </citation>
    <scope>NUCLEOTIDE SEQUENCE [LARGE SCALE GENOMIC DNA]</scope>
    <source>
        <strain evidence="17">12NC29</strain>
    </source>
</reference>
<dbReference type="InterPro" id="IPR027421">
    <property type="entry name" value="DNA_pol_lamdba_lyase_dom_sf"/>
</dbReference>
<evidence type="ECO:0000313" key="17">
    <source>
        <dbReference type="EMBL" id="PLW04744.1"/>
    </source>
</evidence>
<gene>
    <name evidence="17" type="ORF">PCANC_27735</name>
</gene>